<gene>
    <name evidence="10" type="ORF">BD410DRAFT_816662</name>
</gene>
<evidence type="ECO:0000256" key="5">
    <source>
        <dbReference type="ARBA" id="ARBA00034545"/>
    </source>
</evidence>
<evidence type="ECO:0000256" key="7">
    <source>
        <dbReference type="ARBA" id="ARBA00047943"/>
    </source>
</evidence>
<proteinExistence type="inferred from homology"/>
<dbReference type="EC" id="2.1.1.137" evidence="4"/>
<dbReference type="InterPro" id="IPR025714">
    <property type="entry name" value="Methyltranfer_dom"/>
</dbReference>
<evidence type="ECO:0000313" key="10">
    <source>
        <dbReference type="EMBL" id="TDL16668.1"/>
    </source>
</evidence>
<feature type="domain" description="Methyltransferase" evidence="9">
    <location>
        <begin position="64"/>
        <end position="213"/>
    </location>
</feature>
<dbReference type="InterPro" id="IPR026669">
    <property type="entry name" value="Arsenite_MeTrfase-like"/>
</dbReference>
<evidence type="ECO:0000256" key="1">
    <source>
        <dbReference type="ARBA" id="ARBA00022679"/>
    </source>
</evidence>
<comment type="catalytic activity">
    <reaction evidence="8">
        <text>arsenic triglutathione + 3 [thioredoxin]-dithiol + 3 S-adenosyl-L-methionine = trimethylarsine + 3 [thioredoxin]-disulfide + 3 glutathione + 3 S-adenosyl-L-homocysteine + 3 H(+)</text>
        <dbReference type="Rhea" id="RHEA:69432"/>
        <dbReference type="Rhea" id="RHEA-COMP:10698"/>
        <dbReference type="Rhea" id="RHEA-COMP:10700"/>
        <dbReference type="ChEBI" id="CHEBI:15378"/>
        <dbReference type="ChEBI" id="CHEBI:27130"/>
        <dbReference type="ChEBI" id="CHEBI:29950"/>
        <dbReference type="ChEBI" id="CHEBI:50058"/>
        <dbReference type="ChEBI" id="CHEBI:57856"/>
        <dbReference type="ChEBI" id="CHEBI:57925"/>
        <dbReference type="ChEBI" id="CHEBI:59789"/>
        <dbReference type="ChEBI" id="CHEBI:183640"/>
        <dbReference type="EC" id="2.1.1.137"/>
    </reaction>
</comment>
<dbReference type="AlphaFoldDB" id="A0A4Y7PNG7"/>
<evidence type="ECO:0000256" key="3">
    <source>
        <dbReference type="ARBA" id="ARBA00034487"/>
    </source>
</evidence>
<evidence type="ECO:0000256" key="2">
    <source>
        <dbReference type="ARBA" id="ARBA00022691"/>
    </source>
</evidence>
<name>A0A4Y7PNG7_9AGAM</name>
<reference evidence="10 11" key="1">
    <citation type="submission" date="2018-06" db="EMBL/GenBank/DDBJ databases">
        <title>A transcriptomic atlas of mushroom development highlights an independent origin of complex multicellularity.</title>
        <authorList>
            <consortium name="DOE Joint Genome Institute"/>
            <person name="Krizsan K."/>
            <person name="Almasi E."/>
            <person name="Merenyi Z."/>
            <person name="Sahu N."/>
            <person name="Viragh M."/>
            <person name="Koszo T."/>
            <person name="Mondo S."/>
            <person name="Kiss B."/>
            <person name="Balint B."/>
            <person name="Kues U."/>
            <person name="Barry K."/>
            <person name="Hegedus J.C."/>
            <person name="Henrissat B."/>
            <person name="Johnson J."/>
            <person name="Lipzen A."/>
            <person name="Ohm R."/>
            <person name="Nagy I."/>
            <person name="Pangilinan J."/>
            <person name="Yan J."/>
            <person name="Xiong Y."/>
            <person name="Grigoriev I.V."/>
            <person name="Hibbett D.S."/>
            <person name="Nagy L.G."/>
        </authorList>
    </citation>
    <scope>NUCLEOTIDE SEQUENCE [LARGE SCALE GENOMIC DNA]</scope>
    <source>
        <strain evidence="10 11">SZMC22713</strain>
    </source>
</reference>
<sequence length="278" mass="29865">MAQVSLSEYVNERYSNVARSARSSEYSGNVASLFGYSHEELEKIPGGANMGLSCGNPTAVANIRKGEVVVDLGCGGGMDVFLAAEKVGSTGKVIGLDFSKVTIDLPKRNAIKRVDKENVRFELAEITSMPLSNNTVDCVISNCVINLVPDAEKQRVMDEIFRILKPGGRLSISDIAARKPLPAEVRSDLSSYVGCVSGALEVTRYREMLMSAGFPDAVFFDMKTDLGVYKSANDNSSGCCSSKACCASDNRLGGIPSTLDYDINEFAGSFQIYALKSE</sequence>
<dbReference type="InterPro" id="IPR029063">
    <property type="entry name" value="SAM-dependent_MTases_sf"/>
</dbReference>
<evidence type="ECO:0000256" key="4">
    <source>
        <dbReference type="ARBA" id="ARBA00034521"/>
    </source>
</evidence>
<accession>A0A4Y7PNG7</accession>
<evidence type="ECO:0000256" key="8">
    <source>
        <dbReference type="ARBA" id="ARBA00048428"/>
    </source>
</evidence>
<dbReference type="PANTHER" id="PTHR43675:SF8">
    <property type="entry name" value="ARSENITE METHYLTRANSFERASE"/>
    <property type="match status" value="1"/>
</dbReference>
<dbReference type="GO" id="GO:0032259">
    <property type="term" value="P:methylation"/>
    <property type="evidence" value="ECO:0007669"/>
    <property type="project" value="UniProtKB-KW"/>
</dbReference>
<dbReference type="CDD" id="cd02440">
    <property type="entry name" value="AdoMet_MTases"/>
    <property type="match status" value="1"/>
</dbReference>
<dbReference type="VEuPathDB" id="FungiDB:BD410DRAFT_816662"/>
<organism evidence="10 11">
    <name type="scientific">Rickenella mellea</name>
    <dbReference type="NCBI Taxonomy" id="50990"/>
    <lineage>
        <taxon>Eukaryota</taxon>
        <taxon>Fungi</taxon>
        <taxon>Dikarya</taxon>
        <taxon>Basidiomycota</taxon>
        <taxon>Agaricomycotina</taxon>
        <taxon>Agaricomycetes</taxon>
        <taxon>Hymenochaetales</taxon>
        <taxon>Rickenellaceae</taxon>
        <taxon>Rickenella</taxon>
    </lineage>
</organism>
<dbReference type="Proteomes" id="UP000294933">
    <property type="component" value="Unassembled WGS sequence"/>
</dbReference>
<dbReference type="PANTHER" id="PTHR43675">
    <property type="entry name" value="ARSENITE METHYLTRANSFERASE"/>
    <property type="match status" value="1"/>
</dbReference>
<comment type="catalytic activity">
    <reaction evidence="7">
        <text>arsenic triglutathione + 2 [thioredoxin]-dithiol + 2 S-adenosyl-L-methionine + H2O = dimethylarsinous acid + 2 [thioredoxin]-disulfide + 3 glutathione + 2 S-adenosyl-L-homocysteine + 2 H(+)</text>
        <dbReference type="Rhea" id="RHEA:69464"/>
        <dbReference type="Rhea" id="RHEA-COMP:10698"/>
        <dbReference type="Rhea" id="RHEA-COMP:10700"/>
        <dbReference type="ChEBI" id="CHEBI:15377"/>
        <dbReference type="ChEBI" id="CHEBI:15378"/>
        <dbReference type="ChEBI" id="CHEBI:23808"/>
        <dbReference type="ChEBI" id="CHEBI:29950"/>
        <dbReference type="ChEBI" id="CHEBI:50058"/>
        <dbReference type="ChEBI" id="CHEBI:57856"/>
        <dbReference type="ChEBI" id="CHEBI:57925"/>
        <dbReference type="ChEBI" id="CHEBI:59789"/>
        <dbReference type="ChEBI" id="CHEBI:183640"/>
        <dbReference type="EC" id="2.1.1.137"/>
    </reaction>
</comment>
<dbReference type="OrthoDB" id="8300214at2759"/>
<dbReference type="STRING" id="50990.A0A4Y7PNG7"/>
<keyword evidence="1 10" id="KW-0808">Transferase</keyword>
<evidence type="ECO:0000313" key="11">
    <source>
        <dbReference type="Proteomes" id="UP000294933"/>
    </source>
</evidence>
<keyword evidence="11" id="KW-1185">Reference proteome</keyword>
<comment type="catalytic activity">
    <reaction evidence="6">
        <text>arsenic triglutathione + [thioredoxin]-dithiol + S-adenosyl-L-methionine + 2 H2O = methylarsonous acid + [thioredoxin]-disulfide + 3 glutathione + S-adenosyl-L-homocysteine + H(+)</text>
        <dbReference type="Rhea" id="RHEA:69460"/>
        <dbReference type="Rhea" id="RHEA-COMP:10698"/>
        <dbReference type="Rhea" id="RHEA-COMP:10700"/>
        <dbReference type="ChEBI" id="CHEBI:15377"/>
        <dbReference type="ChEBI" id="CHEBI:15378"/>
        <dbReference type="ChEBI" id="CHEBI:17826"/>
        <dbReference type="ChEBI" id="CHEBI:29950"/>
        <dbReference type="ChEBI" id="CHEBI:50058"/>
        <dbReference type="ChEBI" id="CHEBI:57856"/>
        <dbReference type="ChEBI" id="CHEBI:57925"/>
        <dbReference type="ChEBI" id="CHEBI:59789"/>
        <dbReference type="ChEBI" id="CHEBI:183640"/>
        <dbReference type="EC" id="2.1.1.137"/>
    </reaction>
</comment>
<protein>
    <recommendedName>
        <fullName evidence="5">Arsenite methyltransferase</fullName>
        <ecNumber evidence="4">2.1.1.137</ecNumber>
    </recommendedName>
</protein>
<keyword evidence="10" id="KW-0489">Methyltransferase</keyword>
<evidence type="ECO:0000256" key="6">
    <source>
        <dbReference type="ARBA" id="ARBA00047941"/>
    </source>
</evidence>
<evidence type="ECO:0000259" key="9">
    <source>
        <dbReference type="Pfam" id="PF13847"/>
    </source>
</evidence>
<dbReference type="EMBL" id="ML170237">
    <property type="protein sequence ID" value="TDL16668.1"/>
    <property type="molecule type" value="Genomic_DNA"/>
</dbReference>
<keyword evidence="2" id="KW-0949">S-adenosyl-L-methionine</keyword>
<dbReference type="SUPFAM" id="SSF53335">
    <property type="entry name" value="S-adenosyl-L-methionine-dependent methyltransferases"/>
    <property type="match status" value="1"/>
</dbReference>
<dbReference type="Pfam" id="PF13847">
    <property type="entry name" value="Methyltransf_31"/>
    <property type="match status" value="1"/>
</dbReference>
<dbReference type="GO" id="GO:0030791">
    <property type="term" value="F:arsenite methyltransferase activity"/>
    <property type="evidence" value="ECO:0007669"/>
    <property type="project" value="UniProtKB-EC"/>
</dbReference>
<dbReference type="Gene3D" id="3.40.50.150">
    <property type="entry name" value="Vaccinia Virus protein VP39"/>
    <property type="match status" value="1"/>
</dbReference>
<comment type="similarity">
    <text evidence="3">Belongs to the methyltransferase superfamily. Arsenite methyltransferase family.</text>
</comment>